<sequence length="68" mass="7733">MNLVMLALLLYPKHMRRRVIMDEVNYGSQLSTSIDRPAAHLSFSSSGQLCHVIRSFFLLPPCMLNGRV</sequence>
<name>A0AAV3RWY9_LITER</name>
<keyword evidence="2" id="KW-1185">Reference proteome</keyword>
<gene>
    <name evidence="1" type="ORF">LIER_32653</name>
</gene>
<accession>A0AAV3RWY9</accession>
<protein>
    <submittedName>
        <fullName evidence="1">Uncharacterized protein</fullName>
    </submittedName>
</protein>
<dbReference type="Proteomes" id="UP001454036">
    <property type="component" value="Unassembled WGS sequence"/>
</dbReference>
<reference evidence="1 2" key="1">
    <citation type="submission" date="2024-01" db="EMBL/GenBank/DDBJ databases">
        <title>The complete chloroplast genome sequence of Lithospermum erythrorhizon: insights into the phylogenetic relationship among Boraginaceae species and the maternal lineages of purple gromwells.</title>
        <authorList>
            <person name="Okada T."/>
            <person name="Watanabe K."/>
        </authorList>
    </citation>
    <scope>NUCLEOTIDE SEQUENCE [LARGE SCALE GENOMIC DNA]</scope>
</reference>
<dbReference type="EMBL" id="BAABME010012658">
    <property type="protein sequence ID" value="GAA0185365.1"/>
    <property type="molecule type" value="Genomic_DNA"/>
</dbReference>
<dbReference type="AlphaFoldDB" id="A0AAV3RWY9"/>
<evidence type="ECO:0000313" key="1">
    <source>
        <dbReference type="EMBL" id="GAA0185365.1"/>
    </source>
</evidence>
<organism evidence="1 2">
    <name type="scientific">Lithospermum erythrorhizon</name>
    <name type="common">Purple gromwell</name>
    <name type="synonym">Lithospermum officinale var. erythrorhizon</name>
    <dbReference type="NCBI Taxonomy" id="34254"/>
    <lineage>
        <taxon>Eukaryota</taxon>
        <taxon>Viridiplantae</taxon>
        <taxon>Streptophyta</taxon>
        <taxon>Embryophyta</taxon>
        <taxon>Tracheophyta</taxon>
        <taxon>Spermatophyta</taxon>
        <taxon>Magnoliopsida</taxon>
        <taxon>eudicotyledons</taxon>
        <taxon>Gunneridae</taxon>
        <taxon>Pentapetalae</taxon>
        <taxon>asterids</taxon>
        <taxon>lamiids</taxon>
        <taxon>Boraginales</taxon>
        <taxon>Boraginaceae</taxon>
        <taxon>Boraginoideae</taxon>
        <taxon>Lithospermeae</taxon>
        <taxon>Lithospermum</taxon>
    </lineage>
</organism>
<evidence type="ECO:0000313" key="2">
    <source>
        <dbReference type="Proteomes" id="UP001454036"/>
    </source>
</evidence>
<proteinExistence type="predicted"/>
<comment type="caution">
    <text evidence="1">The sequence shown here is derived from an EMBL/GenBank/DDBJ whole genome shotgun (WGS) entry which is preliminary data.</text>
</comment>